<evidence type="ECO:0008006" key="3">
    <source>
        <dbReference type="Google" id="ProtNLM"/>
    </source>
</evidence>
<name>A0ABW3VFM7_9PSEU</name>
<dbReference type="SUPFAM" id="SSF51905">
    <property type="entry name" value="FAD/NAD(P)-binding domain"/>
    <property type="match status" value="1"/>
</dbReference>
<gene>
    <name evidence="1" type="ORF">ACFQ34_12355</name>
</gene>
<dbReference type="RefSeq" id="WP_379652949.1">
    <property type="nucleotide sequence ID" value="NZ_JBHTMB010000108.1"/>
</dbReference>
<keyword evidence="2" id="KW-1185">Reference proteome</keyword>
<protein>
    <recommendedName>
        <fullName evidence="3">FAD binding domain-containing protein</fullName>
    </recommendedName>
</protein>
<organism evidence="1 2">
    <name type="scientific">Pseudonocardia benzenivorans</name>
    <dbReference type="NCBI Taxonomy" id="228005"/>
    <lineage>
        <taxon>Bacteria</taxon>
        <taxon>Bacillati</taxon>
        <taxon>Actinomycetota</taxon>
        <taxon>Actinomycetes</taxon>
        <taxon>Pseudonocardiales</taxon>
        <taxon>Pseudonocardiaceae</taxon>
        <taxon>Pseudonocardia</taxon>
    </lineage>
</organism>
<evidence type="ECO:0000313" key="1">
    <source>
        <dbReference type="EMBL" id="MFD1234076.1"/>
    </source>
</evidence>
<reference evidence="2" key="1">
    <citation type="journal article" date="2019" name="Int. J. Syst. Evol. Microbiol.">
        <title>The Global Catalogue of Microorganisms (GCM) 10K type strain sequencing project: providing services to taxonomists for standard genome sequencing and annotation.</title>
        <authorList>
            <consortium name="The Broad Institute Genomics Platform"/>
            <consortium name="The Broad Institute Genome Sequencing Center for Infectious Disease"/>
            <person name="Wu L."/>
            <person name="Ma J."/>
        </authorList>
    </citation>
    <scope>NUCLEOTIDE SEQUENCE [LARGE SCALE GENOMIC DNA]</scope>
    <source>
        <strain evidence="2">CCUG 49018</strain>
    </source>
</reference>
<proteinExistence type="predicted"/>
<comment type="caution">
    <text evidence="1">The sequence shown here is derived from an EMBL/GenBank/DDBJ whole genome shotgun (WGS) entry which is preliminary data.</text>
</comment>
<dbReference type="EMBL" id="JBHTMB010000108">
    <property type="protein sequence ID" value="MFD1234076.1"/>
    <property type="molecule type" value="Genomic_DNA"/>
</dbReference>
<dbReference type="Gene3D" id="3.50.50.60">
    <property type="entry name" value="FAD/NAD(P)-binding domain"/>
    <property type="match status" value="1"/>
</dbReference>
<evidence type="ECO:0000313" key="2">
    <source>
        <dbReference type="Proteomes" id="UP001597182"/>
    </source>
</evidence>
<accession>A0ABW3VFM7</accession>
<dbReference type="InterPro" id="IPR036188">
    <property type="entry name" value="FAD/NAD-bd_sf"/>
</dbReference>
<dbReference type="Proteomes" id="UP001597182">
    <property type="component" value="Unassembled WGS sequence"/>
</dbReference>
<sequence length="100" mass="11037">MNRSTTAMAIEDAVTLARCLRDHPSIDSAFAGYESQRRERVEKVVRHGRRNGSGKTAGPVTRVIRDKVIMPLVAARAARTGAGPSEWLFGHHIEWDARVG</sequence>